<evidence type="ECO:0000259" key="6">
    <source>
        <dbReference type="Pfam" id="PF01523"/>
    </source>
</evidence>
<dbReference type="PIRSF" id="PIRSF004919">
    <property type="entry name" value="TldD"/>
    <property type="match status" value="1"/>
</dbReference>
<name>A0ABT5X9U1_9EURY</name>
<comment type="similarity">
    <text evidence="1">Belongs to the peptidase U62 family.</text>
</comment>
<evidence type="ECO:0000256" key="5">
    <source>
        <dbReference type="SAM" id="MobiDB-lite"/>
    </source>
</evidence>
<dbReference type="InterPro" id="IPR035068">
    <property type="entry name" value="TldD/PmbA_N"/>
</dbReference>
<keyword evidence="3" id="KW-0378">Hydrolase</keyword>
<dbReference type="InterPro" id="IPR051463">
    <property type="entry name" value="Peptidase_U62_metallo"/>
</dbReference>
<feature type="domain" description="Metalloprotease TldD/E C-terminal" evidence="7">
    <location>
        <begin position="208"/>
        <end position="438"/>
    </location>
</feature>
<organism evidence="9 10">
    <name type="scientific">Candidatus Methanocrinis natronophilus</name>
    <dbReference type="NCBI Taxonomy" id="3033396"/>
    <lineage>
        <taxon>Archaea</taxon>
        <taxon>Methanobacteriati</taxon>
        <taxon>Methanobacteriota</taxon>
        <taxon>Stenosarchaea group</taxon>
        <taxon>Methanomicrobia</taxon>
        <taxon>Methanotrichales</taxon>
        <taxon>Methanotrichaceae</taxon>
        <taxon>Methanocrinis</taxon>
    </lineage>
</organism>
<keyword evidence="4" id="KW-0482">Metalloprotease</keyword>
<evidence type="ECO:0000256" key="1">
    <source>
        <dbReference type="ARBA" id="ARBA00005836"/>
    </source>
</evidence>
<evidence type="ECO:0000256" key="3">
    <source>
        <dbReference type="ARBA" id="ARBA00022801"/>
    </source>
</evidence>
<evidence type="ECO:0000259" key="8">
    <source>
        <dbReference type="Pfam" id="PF19290"/>
    </source>
</evidence>
<comment type="caution">
    <text evidence="9">The sequence shown here is derived from an EMBL/GenBank/DDBJ whole genome shotgun (WGS) entry which is preliminary data.</text>
</comment>
<dbReference type="Pfam" id="PF01523">
    <property type="entry name" value="PmbA_TldD_1st"/>
    <property type="match status" value="1"/>
</dbReference>
<dbReference type="EMBL" id="JARFPK010000039">
    <property type="protein sequence ID" value="MDF0591418.1"/>
    <property type="molecule type" value="Genomic_DNA"/>
</dbReference>
<evidence type="ECO:0000259" key="7">
    <source>
        <dbReference type="Pfam" id="PF19289"/>
    </source>
</evidence>
<feature type="domain" description="Metalloprotease TldD/E N-terminal" evidence="6">
    <location>
        <begin position="8"/>
        <end position="68"/>
    </location>
</feature>
<dbReference type="Pfam" id="PF19289">
    <property type="entry name" value="PmbA_TldD_3rd"/>
    <property type="match status" value="1"/>
</dbReference>
<evidence type="ECO:0000313" key="10">
    <source>
        <dbReference type="Proteomes" id="UP001220010"/>
    </source>
</evidence>
<dbReference type="RefSeq" id="WP_316967151.1">
    <property type="nucleotide sequence ID" value="NZ_JARFPK010000039.1"/>
</dbReference>
<keyword evidence="10" id="KW-1185">Reference proteome</keyword>
<gene>
    <name evidence="9" type="ORF">P0O15_09630</name>
</gene>
<keyword evidence="2" id="KW-0645">Protease</keyword>
<sequence>MEEFFDQRVLRGKATRIVLDNGEPDEISESFFVGAAIRALSGGSWGFVETESLDDLPGDLETAKRAARRIGGDEHLDLAPSPPGRSGKVQVKEDPADLSLEEKVDLLREIEGAAMGPGVGSTQAVYNEVIVKNRYTSSDGRDLEGEATRVGFYVTAVASRGGVYQAGMESRAGACGLELFADVDAVGLARRARETAVALLDAKAPKGGSYPVVVDQELGGVFVHEAVGHAVEADIVLEGGSILEGKIGERIGSELVTVKDDPGLPLYGGYLFDDEGSGPAETVLVEEGFLRSYLHSRETAGRLGGVPRNARAQGNSRPVVRMSNTYIAQPKDGWTLVEILEEIKDGVYLLGSRGGQVSTAEGVFQFNAKRGYLVEGGEVGPLLRDVSLSGHILEILERVKAVGDDLLFNSGRCGKSGQLVPVSDGSPHMLIEEATVGGAG</sequence>
<evidence type="ECO:0000256" key="4">
    <source>
        <dbReference type="ARBA" id="ARBA00023049"/>
    </source>
</evidence>
<dbReference type="InterPro" id="IPR036059">
    <property type="entry name" value="TldD/PmbA_sf"/>
</dbReference>
<dbReference type="PANTHER" id="PTHR30624:SF0">
    <property type="entry name" value="METALLOPROTEASE SLR0863"/>
    <property type="match status" value="1"/>
</dbReference>
<dbReference type="Gene3D" id="3.30.2290.10">
    <property type="entry name" value="PmbA/TldD superfamily"/>
    <property type="match status" value="1"/>
</dbReference>
<accession>A0ABT5X9U1</accession>
<feature type="region of interest" description="Disordered" evidence="5">
    <location>
        <begin position="71"/>
        <end position="94"/>
    </location>
</feature>
<evidence type="ECO:0000313" key="9">
    <source>
        <dbReference type="EMBL" id="MDF0591418.1"/>
    </source>
</evidence>
<reference evidence="9 10" key="1">
    <citation type="submission" date="2023-03" db="EMBL/GenBank/DDBJ databases">
        <title>WGS of Methanotrichaceae archaeon Mx.</title>
        <authorList>
            <person name="Sorokin D.Y."/>
            <person name="Merkel A.Y."/>
        </authorList>
    </citation>
    <scope>NUCLEOTIDE SEQUENCE [LARGE SCALE GENOMIC DNA]</scope>
    <source>
        <strain evidence="9 10">Mx</strain>
    </source>
</reference>
<dbReference type="Pfam" id="PF19290">
    <property type="entry name" value="PmbA_TldD_2nd"/>
    <property type="match status" value="1"/>
</dbReference>
<dbReference type="SUPFAM" id="SSF111283">
    <property type="entry name" value="Putative modulator of DNA gyrase, PmbA/TldD"/>
    <property type="match status" value="1"/>
</dbReference>
<proteinExistence type="inferred from homology"/>
<dbReference type="InterPro" id="IPR045569">
    <property type="entry name" value="Metalloprtase-TldD/E_C"/>
</dbReference>
<dbReference type="InterPro" id="IPR002510">
    <property type="entry name" value="Metalloprtase-TldD/E_N"/>
</dbReference>
<evidence type="ECO:0000256" key="2">
    <source>
        <dbReference type="ARBA" id="ARBA00022670"/>
    </source>
</evidence>
<dbReference type="InterPro" id="IPR025502">
    <property type="entry name" value="TldD"/>
</dbReference>
<dbReference type="InterPro" id="IPR045570">
    <property type="entry name" value="Metalloprtase-TldD/E_cen_dom"/>
</dbReference>
<feature type="domain" description="Metalloprotease TldD/E central" evidence="8">
    <location>
        <begin position="93"/>
        <end position="200"/>
    </location>
</feature>
<protein>
    <submittedName>
        <fullName evidence="9">TldD/PmbA family protein</fullName>
    </submittedName>
</protein>
<dbReference type="Proteomes" id="UP001220010">
    <property type="component" value="Unassembled WGS sequence"/>
</dbReference>
<dbReference type="PANTHER" id="PTHR30624">
    <property type="entry name" value="UNCHARACTERIZED PROTEIN TLDD AND PMBA"/>
    <property type="match status" value="1"/>
</dbReference>